<sequence length="110" mass="10766">MKLLIFAALIAAAFAFPAEEHRSKRSAVFGAPGVVVSGGTSIIKGPSGVITADTGAIAAPAPAVYAAAPAVVAAPYLGYGVAPAYGHGALVVGPSAFGHGYVKAGGHLFY</sequence>
<organism evidence="2">
    <name type="scientific">Menopon gallinae</name>
    <name type="common">poultry shaft louse</name>
    <dbReference type="NCBI Taxonomy" id="328185"/>
    <lineage>
        <taxon>Eukaryota</taxon>
        <taxon>Metazoa</taxon>
        <taxon>Ecdysozoa</taxon>
        <taxon>Arthropoda</taxon>
        <taxon>Hexapoda</taxon>
        <taxon>Insecta</taxon>
        <taxon>Pterygota</taxon>
        <taxon>Neoptera</taxon>
        <taxon>Paraneoptera</taxon>
        <taxon>Psocodea</taxon>
        <taxon>Troctomorpha</taxon>
        <taxon>Phthiraptera</taxon>
        <taxon>Amblycera</taxon>
        <taxon>Menoponidae</taxon>
        <taxon>Menopon</taxon>
    </lineage>
</organism>
<dbReference type="EMBL" id="JARGDH010000005">
    <property type="protein sequence ID" value="KAL0267174.1"/>
    <property type="molecule type" value="Genomic_DNA"/>
</dbReference>
<comment type="caution">
    <text evidence="2">The sequence shown here is derived from an EMBL/GenBank/DDBJ whole genome shotgun (WGS) entry which is preliminary data.</text>
</comment>
<gene>
    <name evidence="2" type="ORF">PYX00_009522</name>
</gene>
<feature type="signal peptide" evidence="1">
    <location>
        <begin position="1"/>
        <end position="15"/>
    </location>
</feature>
<name>A0AAW2HBX7_9NEOP</name>
<dbReference type="AlphaFoldDB" id="A0AAW2HBX7"/>
<evidence type="ECO:0000256" key="1">
    <source>
        <dbReference type="SAM" id="SignalP"/>
    </source>
</evidence>
<keyword evidence="1" id="KW-0732">Signal</keyword>
<evidence type="ECO:0000313" key="2">
    <source>
        <dbReference type="EMBL" id="KAL0267174.1"/>
    </source>
</evidence>
<reference evidence="2" key="1">
    <citation type="journal article" date="2024" name="Gigascience">
        <title>Chromosome-level genome of the poultry shaft louse Menopon gallinae provides insight into the host-switching and adaptive evolution of parasitic lice.</title>
        <authorList>
            <person name="Xu Y."/>
            <person name="Ma L."/>
            <person name="Liu S."/>
            <person name="Liang Y."/>
            <person name="Liu Q."/>
            <person name="He Z."/>
            <person name="Tian L."/>
            <person name="Duan Y."/>
            <person name="Cai W."/>
            <person name="Li H."/>
            <person name="Song F."/>
        </authorList>
    </citation>
    <scope>NUCLEOTIDE SEQUENCE</scope>
    <source>
        <strain evidence="2">Cailab_2023a</strain>
    </source>
</reference>
<feature type="chain" id="PRO_5043833937" evidence="1">
    <location>
        <begin position="16"/>
        <end position="110"/>
    </location>
</feature>
<proteinExistence type="predicted"/>
<accession>A0AAW2HBX7</accession>
<protein>
    <submittedName>
        <fullName evidence="2">Uncharacterized protein</fullName>
    </submittedName>
</protein>